<name>G0EIY2_BRAIP</name>
<organism evidence="1 2">
    <name type="scientific">Brachyspira intermedia (strain ATCC 51140 / PWS/A)</name>
    <name type="common">Serpulina intermedia</name>
    <dbReference type="NCBI Taxonomy" id="1045858"/>
    <lineage>
        <taxon>Bacteria</taxon>
        <taxon>Pseudomonadati</taxon>
        <taxon>Spirochaetota</taxon>
        <taxon>Spirochaetia</taxon>
        <taxon>Brachyspirales</taxon>
        <taxon>Brachyspiraceae</taxon>
        <taxon>Brachyspira</taxon>
    </lineage>
</organism>
<dbReference type="HOGENOM" id="CLU_404241_0_0_12"/>
<evidence type="ECO:0000313" key="2">
    <source>
        <dbReference type="Proteomes" id="UP000008522"/>
    </source>
</evidence>
<dbReference type="KEGG" id="bip:Bint_0425"/>
<dbReference type="PROSITE" id="PS51257">
    <property type="entry name" value="PROKAR_LIPOPROTEIN"/>
    <property type="match status" value="1"/>
</dbReference>
<keyword evidence="2" id="KW-1185">Reference proteome</keyword>
<accession>G0EIY2</accession>
<dbReference type="PATRIC" id="fig|1045858.4.peg.424"/>
<dbReference type="Proteomes" id="UP000008522">
    <property type="component" value="Chromosome"/>
</dbReference>
<dbReference type="AlphaFoldDB" id="G0EIY2"/>
<protein>
    <recommendedName>
        <fullName evidence="3">Lipoprotein</fullName>
    </recommendedName>
</protein>
<dbReference type="RefSeq" id="WP_014486910.1">
    <property type="nucleotide sequence ID" value="NC_017243.1"/>
</dbReference>
<sequence>MKKFLYAIIIAVLSILFVISCSKSPTNPSGGGSITPEPTPNEFVEKLKTIGIVKAGSQEWNFASISQSQNKLTLQPTFNSKAGTLEGLKKYLDIKIKEVFSDFKYDVNIDSKNSKASDGNGDISKANSESLELTITFNDKNTGNPVTDADFREGFILKIAANSKWEATPKITADEVKEVLNKLGTINITANSGNILTADFGGLTVSENQSQYVSQLSIDNKTDTIDLINFKEIIEKEISKSVTGVLKITSISIDESAENSFIFHLEEVSANKILVGNLKLTVKFTGNAGFTERELNVNITSEANITSDNTGNDKSANFTLTTDADNLSFEITSITPKDSSIQINKTDITVSYREENKLGLIVLAGKKVSEIHNALQSSASFEITLTAKSAGYKDKANLKLILNIQKGNSYITLEDFNNWLNNINVNGFDKSVALASLTLTASADVKADTALNSIKEALNALPKGNITASSIDYLKWTEYPTSDKSGVIMVYVNFAQGYPVSDELKGYLSQDTSYKFKITVKPKSKWLANISIDGEGADSISPLNVDFGDGKTTPNEIQYKIKLPNGASISSITISKLNKADDITDNWNILNKNLKIFEDNLTSPSLKLIDSEIAYILQDIDIPKDTSQVYKVILSVEYNNNGTVISESIDLYIRLQKGYMLVTKDAIIKVLVQGLSGGKTFVSSTTPVDININSDAVLNIAGGTFELPNSFKVFEDATGAGSISYINQNINAVTMGDELRKVGLSFNSASLGFAKKKGDGKTAAANIRVSNIDGYIFDQDSLSGFNPSEGINIELYTPNQTWLD</sequence>
<gene>
    <name evidence="1" type="ordered locus">Bint_0425</name>
</gene>
<proteinExistence type="predicted"/>
<evidence type="ECO:0000313" key="1">
    <source>
        <dbReference type="EMBL" id="AEM21059.1"/>
    </source>
</evidence>
<dbReference type="GeneID" id="44968982"/>
<reference evidence="1 2" key="1">
    <citation type="journal article" date="2011" name="BMC Genomics">
        <title>Complete genome sequence of Brachyspira intermedia reveals unique genomic features in Brachyspira species and phage-mediated horizontal gene transfer.</title>
        <authorList>
            <person name="Hafstrom T."/>
            <person name="Jansson D.S."/>
            <person name="Segerman B."/>
        </authorList>
    </citation>
    <scope>NUCLEOTIDE SEQUENCE [LARGE SCALE GENOMIC DNA]</scope>
    <source>
        <strain evidence="2">ATCC 51140 / PWS/A</strain>
    </source>
</reference>
<dbReference type="EMBL" id="CP002874">
    <property type="protein sequence ID" value="AEM21059.1"/>
    <property type="molecule type" value="Genomic_DNA"/>
</dbReference>
<evidence type="ECO:0008006" key="3">
    <source>
        <dbReference type="Google" id="ProtNLM"/>
    </source>
</evidence>